<organism evidence="2 3">
    <name type="scientific">Glossina morsitans morsitans</name>
    <name type="common">Savannah tsetse fly</name>
    <dbReference type="NCBI Taxonomy" id="37546"/>
    <lineage>
        <taxon>Eukaryota</taxon>
        <taxon>Metazoa</taxon>
        <taxon>Ecdysozoa</taxon>
        <taxon>Arthropoda</taxon>
        <taxon>Hexapoda</taxon>
        <taxon>Insecta</taxon>
        <taxon>Pterygota</taxon>
        <taxon>Neoptera</taxon>
        <taxon>Endopterygota</taxon>
        <taxon>Diptera</taxon>
        <taxon>Brachycera</taxon>
        <taxon>Muscomorpha</taxon>
        <taxon>Hippoboscoidea</taxon>
        <taxon>Glossinidae</taxon>
        <taxon>Glossina</taxon>
    </lineage>
</organism>
<evidence type="ECO:0000313" key="3">
    <source>
        <dbReference type="Proteomes" id="UP000092444"/>
    </source>
</evidence>
<keyword evidence="3" id="KW-1185">Reference proteome</keyword>
<accession>A0A1B0GEH8</accession>
<name>A0A1B0GEH8_GLOMM</name>
<dbReference type="EMBL" id="CCAG010012264">
    <property type="status" value="NOT_ANNOTATED_CDS"/>
    <property type="molecule type" value="Genomic_DNA"/>
</dbReference>
<dbReference type="Proteomes" id="UP000092444">
    <property type="component" value="Unassembled WGS sequence"/>
</dbReference>
<feature type="compositionally biased region" description="Basic residues" evidence="1">
    <location>
        <begin position="214"/>
        <end position="226"/>
    </location>
</feature>
<feature type="compositionally biased region" description="Low complexity" evidence="1">
    <location>
        <begin position="110"/>
        <end position="120"/>
    </location>
</feature>
<protein>
    <submittedName>
        <fullName evidence="2">Uncharacterized protein</fullName>
    </submittedName>
</protein>
<evidence type="ECO:0000256" key="1">
    <source>
        <dbReference type="SAM" id="MobiDB-lite"/>
    </source>
</evidence>
<feature type="compositionally biased region" description="Basic and acidic residues" evidence="1">
    <location>
        <begin position="121"/>
        <end position="130"/>
    </location>
</feature>
<reference evidence="2" key="1">
    <citation type="submission" date="2020-05" db="UniProtKB">
        <authorList>
            <consortium name="EnsemblMetazoa"/>
        </authorList>
    </citation>
    <scope>IDENTIFICATION</scope>
    <source>
        <strain evidence="2">Yale</strain>
    </source>
</reference>
<feature type="region of interest" description="Disordered" evidence="1">
    <location>
        <begin position="201"/>
        <end position="226"/>
    </location>
</feature>
<feature type="compositionally biased region" description="Polar residues" evidence="1">
    <location>
        <begin position="201"/>
        <end position="213"/>
    </location>
</feature>
<evidence type="ECO:0000313" key="2">
    <source>
        <dbReference type="EnsemblMetazoa" id="GMOY011702-PA"/>
    </source>
</evidence>
<dbReference type="VEuPathDB" id="VectorBase:GMOY011702"/>
<feature type="region of interest" description="Disordered" evidence="1">
    <location>
        <begin position="102"/>
        <end position="131"/>
    </location>
</feature>
<dbReference type="EnsemblMetazoa" id="GMOY011702-RA">
    <property type="protein sequence ID" value="GMOY011702-PA"/>
    <property type="gene ID" value="GMOY011702"/>
</dbReference>
<proteinExistence type="predicted"/>
<dbReference type="PhylomeDB" id="A0A1B0GEH8"/>
<sequence>MRDLKQCLIDLLRTGGLSAGEKHSSRTAAITSRSPPKLKKLYEYTAADCNAAFLRKYNNIANSHTGGNSNNAIIYFNENLTMTSKYDVHHFPLGRHPSSSMGAFYRSDDSVSPQSSNSDNHTTDDSESGRYDYSSDDCDTLIECCSHDTINSSKVNGLQTNNEIEAQLDSFCTLCTSSFSYNKCCRYCDSSHCGSKCNSETSSLANSKSQQRNVTKHRKSFKSRIS</sequence>
<dbReference type="AlphaFoldDB" id="A0A1B0GEH8"/>